<dbReference type="Pfam" id="PF21822">
    <property type="entry name" value="Phage_TAC_15"/>
    <property type="match status" value="1"/>
</dbReference>
<accession>A0A158G1F6</accession>
<sequence length="133" mass="14160">MSELVEISGQQYRIGRLDAKRQFHVARRLAPLLAGLGGALKGEAKGFAEMVSPIAEALAKMSDEDTDYVLDTCLLVVQRQSGQGWQSVMVKNGGLLFQDIDLPAMLQLTVAVIQQNLGSFFPAGPSPASTAAA</sequence>
<protein>
    <submittedName>
        <fullName evidence="1">Bacteriophage protein</fullName>
    </submittedName>
</protein>
<organism evidence="1 2">
    <name type="scientific">Caballeronia telluris</name>
    <dbReference type="NCBI Taxonomy" id="326475"/>
    <lineage>
        <taxon>Bacteria</taxon>
        <taxon>Pseudomonadati</taxon>
        <taxon>Pseudomonadota</taxon>
        <taxon>Betaproteobacteria</taxon>
        <taxon>Burkholderiales</taxon>
        <taxon>Burkholderiaceae</taxon>
        <taxon>Caballeronia</taxon>
    </lineage>
</organism>
<dbReference type="RefSeq" id="WP_087629624.1">
    <property type="nucleotide sequence ID" value="NZ_FCNZ02000004.1"/>
</dbReference>
<reference evidence="1" key="1">
    <citation type="submission" date="2016-01" db="EMBL/GenBank/DDBJ databases">
        <authorList>
            <person name="Peeters Charlotte."/>
        </authorList>
    </citation>
    <scope>NUCLEOTIDE SEQUENCE</scope>
    <source>
        <strain evidence="1">LMG 22936</strain>
    </source>
</reference>
<dbReference type="EMBL" id="FCNZ02000004">
    <property type="protein sequence ID" value="SAL25717.1"/>
    <property type="molecule type" value="Genomic_DNA"/>
</dbReference>
<proteinExistence type="predicted"/>
<dbReference type="AlphaFoldDB" id="A0A158G1F6"/>
<keyword evidence="2" id="KW-1185">Reference proteome</keyword>
<evidence type="ECO:0000313" key="1">
    <source>
        <dbReference type="EMBL" id="SAL25717.1"/>
    </source>
</evidence>
<dbReference type="STRING" id="326475.AWB66_01479"/>
<name>A0A158G1F6_9BURK</name>
<comment type="caution">
    <text evidence="1">The sequence shown here is derived from an EMBL/GenBank/DDBJ whole genome shotgun (WGS) entry which is preliminary data.</text>
</comment>
<evidence type="ECO:0000313" key="2">
    <source>
        <dbReference type="Proteomes" id="UP000054717"/>
    </source>
</evidence>
<dbReference type="InterPro" id="IPR049156">
    <property type="entry name" value="Phage_chap_TAC_15-like"/>
</dbReference>
<gene>
    <name evidence="1" type="ORF">AWB66_01479</name>
</gene>
<dbReference type="Proteomes" id="UP000054717">
    <property type="component" value="Unassembled WGS sequence"/>
</dbReference>